<evidence type="ECO:0000256" key="9">
    <source>
        <dbReference type="RuleBase" id="RU364112"/>
    </source>
</evidence>
<dbReference type="GO" id="GO:0005886">
    <property type="term" value="C:plasma membrane"/>
    <property type="evidence" value="ECO:0007669"/>
    <property type="project" value="TreeGrafter"/>
</dbReference>
<keyword evidence="6 9" id="KW-0408">Iron</keyword>
<evidence type="ECO:0000256" key="5">
    <source>
        <dbReference type="ARBA" id="ARBA00022748"/>
    </source>
</evidence>
<dbReference type="FunFam" id="1.10.8.640:FF:000001">
    <property type="entry name" value="Cytochrome c-type biogenesis protein"/>
    <property type="match status" value="1"/>
</dbReference>
<evidence type="ECO:0000256" key="2">
    <source>
        <dbReference type="ARBA" id="ARBA00022617"/>
    </source>
</evidence>
<dbReference type="InterPro" id="IPR038297">
    <property type="entry name" value="CcmH/CycL/NrfF/Ccl2_sf"/>
</dbReference>
<keyword evidence="5" id="KW-0201">Cytochrome c-type biogenesis</keyword>
<evidence type="ECO:0000259" key="10">
    <source>
        <dbReference type="Pfam" id="PF03918"/>
    </source>
</evidence>
<dbReference type="Gene3D" id="1.10.8.640">
    <property type="entry name" value="Cytochrome C biogenesis protein"/>
    <property type="match status" value="1"/>
</dbReference>
<dbReference type="PANTHER" id="PTHR47870:SF1">
    <property type="entry name" value="CYTOCHROME C-TYPE BIOGENESIS PROTEIN CCMH"/>
    <property type="match status" value="1"/>
</dbReference>
<gene>
    <name evidence="11" type="primary">ccmH_2</name>
    <name evidence="11" type="ORF">HDIA_1445</name>
</gene>
<keyword evidence="9" id="KW-1133">Transmembrane helix</keyword>
<evidence type="ECO:0000256" key="8">
    <source>
        <dbReference type="ARBA" id="ARBA00060491"/>
    </source>
</evidence>
<evidence type="ECO:0000313" key="11">
    <source>
        <dbReference type="EMBL" id="SON54986.1"/>
    </source>
</evidence>
<reference evidence="12" key="1">
    <citation type="submission" date="2017-09" db="EMBL/GenBank/DDBJ databases">
        <title>Genome sequence of Nannocystis excedens DSM 71.</title>
        <authorList>
            <person name="Blom J."/>
        </authorList>
    </citation>
    <scope>NUCLEOTIDE SEQUENCE [LARGE SCALE GENOMIC DNA]</scope>
    <source>
        <strain evidence="12">type strain: E19</strain>
    </source>
</reference>
<comment type="similarity">
    <text evidence="1 9">Belongs to the CcmH/CycL/Ccl2/NrfF family.</text>
</comment>
<evidence type="ECO:0000256" key="4">
    <source>
        <dbReference type="ARBA" id="ARBA00022729"/>
    </source>
</evidence>
<feature type="signal peptide" evidence="9">
    <location>
        <begin position="1"/>
        <end position="23"/>
    </location>
</feature>
<dbReference type="Pfam" id="PF03918">
    <property type="entry name" value="CcmH"/>
    <property type="match status" value="1"/>
</dbReference>
<dbReference type="EMBL" id="LT960614">
    <property type="protein sequence ID" value="SON54986.1"/>
    <property type="molecule type" value="Genomic_DNA"/>
</dbReference>
<dbReference type="GO" id="GO:0046872">
    <property type="term" value="F:metal ion binding"/>
    <property type="evidence" value="ECO:0007669"/>
    <property type="project" value="UniProtKB-KW"/>
</dbReference>
<dbReference type="PANTHER" id="PTHR47870">
    <property type="entry name" value="CYTOCHROME C-TYPE BIOGENESIS PROTEIN CCMH"/>
    <property type="match status" value="1"/>
</dbReference>
<accession>A0A2C9D3Y6</accession>
<evidence type="ECO:0000256" key="3">
    <source>
        <dbReference type="ARBA" id="ARBA00022723"/>
    </source>
</evidence>
<dbReference type="OrthoDB" id="9804975at2"/>
<keyword evidence="2 9" id="KW-0349">Heme</keyword>
<dbReference type="Proteomes" id="UP000223606">
    <property type="component" value="Chromosome 1"/>
</dbReference>
<feature type="domain" description="CcmH/CycL/Ccl2/NrfF N-terminal" evidence="10">
    <location>
        <begin position="12"/>
        <end position="152"/>
    </location>
</feature>
<dbReference type="InterPro" id="IPR051263">
    <property type="entry name" value="C-type_cytochrome_biogenesis"/>
</dbReference>
<feature type="chain" id="PRO_5011821537" description="Cytochrome c-type biogenesis protein" evidence="9">
    <location>
        <begin position="24"/>
        <end position="157"/>
    </location>
</feature>
<evidence type="ECO:0000256" key="7">
    <source>
        <dbReference type="ARBA" id="ARBA00037230"/>
    </source>
</evidence>
<keyword evidence="9" id="KW-0472">Membrane</keyword>
<evidence type="ECO:0000313" key="12">
    <source>
        <dbReference type="Proteomes" id="UP000223606"/>
    </source>
</evidence>
<dbReference type="KEGG" id="hdi:HDIA_1445"/>
<keyword evidence="12" id="KW-1185">Reference proteome</keyword>
<proteinExistence type="inferred from homology"/>
<evidence type="ECO:0000256" key="6">
    <source>
        <dbReference type="ARBA" id="ARBA00023004"/>
    </source>
</evidence>
<comment type="function">
    <text evidence="7">Required for the biogenesis of c-type cytochromes. Possible subunit of a heme lyase.</text>
</comment>
<dbReference type="CDD" id="cd16378">
    <property type="entry name" value="CcmH_N"/>
    <property type="match status" value="1"/>
</dbReference>
<keyword evidence="4 9" id="KW-0732">Signal</keyword>
<evidence type="ECO:0000256" key="1">
    <source>
        <dbReference type="ARBA" id="ARBA00010342"/>
    </source>
</evidence>
<organism evidence="11 12">
    <name type="scientific">Hartmannibacter diazotrophicus</name>
    <dbReference type="NCBI Taxonomy" id="1482074"/>
    <lineage>
        <taxon>Bacteria</taxon>
        <taxon>Pseudomonadati</taxon>
        <taxon>Pseudomonadota</taxon>
        <taxon>Alphaproteobacteria</taxon>
        <taxon>Hyphomicrobiales</taxon>
        <taxon>Pleomorphomonadaceae</taxon>
        <taxon>Hartmannibacter</taxon>
    </lineage>
</organism>
<keyword evidence="3 9" id="KW-0479">Metal-binding</keyword>
<dbReference type="InterPro" id="IPR005616">
    <property type="entry name" value="CcmH/CycL/Ccl2/NrfF_N"/>
</dbReference>
<name>A0A2C9D3Y6_9HYPH</name>
<keyword evidence="9" id="KW-0812">Transmembrane</keyword>
<dbReference type="AlphaFoldDB" id="A0A2C9D3Y6"/>
<protein>
    <recommendedName>
        <fullName evidence="9">Cytochrome c-type biogenesis protein</fullName>
    </recommendedName>
</protein>
<dbReference type="RefSeq" id="WP_099555560.1">
    <property type="nucleotide sequence ID" value="NZ_LT960614.1"/>
</dbReference>
<dbReference type="GO" id="GO:0017004">
    <property type="term" value="P:cytochrome complex assembly"/>
    <property type="evidence" value="ECO:0007669"/>
    <property type="project" value="UniProtKB-KW"/>
</dbReference>
<sequence length="157" mass="17282">MVSARLLGLVLAALLSAATPALAVLPDEVMKDPVEEARARALSEQLRCLVCQNQSIDASDAQLARDLRILVRERIAAGDTDQQVLDFLVARYGEFVLLKPRLDWNNLLLWAVPPGALILGGVAVFIARRRSGSRDLESDLSRDEQAKLERLLDEPDV</sequence>
<comment type="subcellular location">
    <subcellularLocation>
        <location evidence="8">Membrane</location>
        <topology evidence="8">Single-pass membrane protein</topology>
        <orientation evidence="8">Periplasmic side</orientation>
    </subcellularLocation>
</comment>
<feature type="transmembrane region" description="Helical" evidence="9">
    <location>
        <begin position="107"/>
        <end position="127"/>
    </location>
</feature>